<name>A0ABS9D9D7_9ALTE</name>
<keyword evidence="2" id="KW-1185">Reference proteome</keyword>
<sequence length="180" mass="20761">MAGIDVDPKLELSTYFSTSNDEDNEFTIRNVGTNSVGQIEVFRVFCNVGDVHRHDERRAGFVHQAKRLQELSPWSSFTFTVSDEWLSPKILRSKAQAVSMQIILRYRRFADNRLYEKRAFYFVNPEGEWVNEIDQSLSGKYYDSIKSVAIKNVCTKGYVEGPKLIDDGSYEFSNTPDKLH</sequence>
<comment type="caution">
    <text evidence="1">The sequence shown here is derived from an EMBL/GenBank/DDBJ whole genome shotgun (WGS) entry which is preliminary data.</text>
</comment>
<dbReference type="RefSeq" id="WP_235313680.1">
    <property type="nucleotide sequence ID" value="NZ_JAKGAS010000009.1"/>
</dbReference>
<evidence type="ECO:0000313" key="2">
    <source>
        <dbReference type="Proteomes" id="UP001521137"/>
    </source>
</evidence>
<dbReference type="EMBL" id="JAKGAS010000009">
    <property type="protein sequence ID" value="MCF2949576.1"/>
    <property type="molecule type" value="Genomic_DNA"/>
</dbReference>
<dbReference type="Proteomes" id="UP001521137">
    <property type="component" value="Unassembled WGS sequence"/>
</dbReference>
<reference evidence="1 2" key="1">
    <citation type="submission" date="2022-01" db="EMBL/GenBank/DDBJ databases">
        <title>Paraglaciecola sp. G1-23.</title>
        <authorList>
            <person name="Jin M.S."/>
            <person name="Han D.M."/>
            <person name="Kim H.M."/>
            <person name="Jeon C.O."/>
        </authorList>
    </citation>
    <scope>NUCLEOTIDE SEQUENCE [LARGE SCALE GENOMIC DNA]</scope>
    <source>
        <strain evidence="1 2">G1-23</strain>
    </source>
</reference>
<evidence type="ECO:0000313" key="1">
    <source>
        <dbReference type="EMBL" id="MCF2949576.1"/>
    </source>
</evidence>
<gene>
    <name evidence="1" type="ORF">L0668_15755</name>
</gene>
<organism evidence="1 2">
    <name type="scientific">Paraglaciecola algarum</name>
    <dbReference type="NCBI Taxonomy" id="3050085"/>
    <lineage>
        <taxon>Bacteria</taxon>
        <taxon>Pseudomonadati</taxon>
        <taxon>Pseudomonadota</taxon>
        <taxon>Gammaproteobacteria</taxon>
        <taxon>Alteromonadales</taxon>
        <taxon>Alteromonadaceae</taxon>
        <taxon>Paraglaciecola</taxon>
    </lineage>
</organism>
<protein>
    <submittedName>
        <fullName evidence="1">Uncharacterized protein</fullName>
    </submittedName>
</protein>
<accession>A0ABS9D9D7</accession>
<proteinExistence type="predicted"/>